<dbReference type="EMBL" id="ACYE01000143">
    <property type="protein sequence ID" value="EFE42510.1"/>
    <property type="molecule type" value="Genomic_DNA"/>
</dbReference>
<organism evidence="2 3">
    <name type="scientific">Trichophyton verrucosum (strain HKI 0517)</name>
    <dbReference type="NCBI Taxonomy" id="663202"/>
    <lineage>
        <taxon>Eukaryota</taxon>
        <taxon>Fungi</taxon>
        <taxon>Dikarya</taxon>
        <taxon>Ascomycota</taxon>
        <taxon>Pezizomycotina</taxon>
        <taxon>Eurotiomycetes</taxon>
        <taxon>Eurotiomycetidae</taxon>
        <taxon>Onygenales</taxon>
        <taxon>Arthrodermataceae</taxon>
        <taxon>Trichophyton</taxon>
    </lineage>
</organism>
<proteinExistence type="predicted"/>
<comment type="caution">
    <text evidence="2">The sequence shown here is derived from an EMBL/GenBank/DDBJ whole genome shotgun (WGS) entry which is preliminary data.</text>
</comment>
<sequence length="90" mass="10061">MLIESGDERADITVIFGCSIPQQRDRQRKDIREEQHQAAILVLSTMTSLYPAGSSASRLHRRRPGLPLSEPGCGCNSLLPPRPQHSQRLE</sequence>
<accession>D4D6M2</accession>
<dbReference type="KEGG" id="tve:TRV_02749"/>
<evidence type="ECO:0000313" key="3">
    <source>
        <dbReference type="Proteomes" id="UP000008383"/>
    </source>
</evidence>
<evidence type="ECO:0000256" key="1">
    <source>
        <dbReference type="SAM" id="MobiDB-lite"/>
    </source>
</evidence>
<name>D4D6M2_TRIVH</name>
<evidence type="ECO:0000313" key="2">
    <source>
        <dbReference type="EMBL" id="EFE42510.1"/>
    </source>
</evidence>
<dbReference type="GeneID" id="9583148"/>
<gene>
    <name evidence="2" type="ORF">TRV_02749</name>
</gene>
<dbReference type="HOGENOM" id="CLU_2442468_0_0_1"/>
<dbReference type="AlphaFoldDB" id="D4D6M2"/>
<feature type="region of interest" description="Disordered" evidence="1">
    <location>
        <begin position="54"/>
        <end position="90"/>
    </location>
</feature>
<protein>
    <submittedName>
        <fullName evidence="2">Uncharacterized protein</fullName>
    </submittedName>
</protein>
<reference evidence="3" key="1">
    <citation type="journal article" date="2011" name="Genome Biol.">
        <title>Comparative and functional genomics provide insights into the pathogenicity of dermatophytic fungi.</title>
        <authorList>
            <person name="Burmester A."/>
            <person name="Shelest E."/>
            <person name="Gloeckner G."/>
            <person name="Heddergott C."/>
            <person name="Schindler S."/>
            <person name="Staib P."/>
            <person name="Heidel A."/>
            <person name="Felder M."/>
            <person name="Petzold A."/>
            <person name="Szafranski K."/>
            <person name="Feuermann M."/>
            <person name="Pedruzzi I."/>
            <person name="Priebe S."/>
            <person name="Groth M."/>
            <person name="Winkler R."/>
            <person name="Li W."/>
            <person name="Kniemeyer O."/>
            <person name="Schroeckh V."/>
            <person name="Hertweck C."/>
            <person name="Hube B."/>
            <person name="White T.C."/>
            <person name="Platzer M."/>
            <person name="Guthke R."/>
            <person name="Heitman J."/>
            <person name="Woestemeyer J."/>
            <person name="Zipfel P.F."/>
            <person name="Monod M."/>
            <person name="Brakhage A.A."/>
        </authorList>
    </citation>
    <scope>NUCLEOTIDE SEQUENCE [LARGE SCALE GENOMIC DNA]</scope>
    <source>
        <strain evidence="3">HKI 0517</strain>
    </source>
</reference>
<keyword evidence="3" id="KW-1185">Reference proteome</keyword>
<dbReference type="RefSeq" id="XP_003023128.1">
    <property type="nucleotide sequence ID" value="XM_003023082.1"/>
</dbReference>
<dbReference type="Proteomes" id="UP000008383">
    <property type="component" value="Unassembled WGS sequence"/>
</dbReference>